<dbReference type="OrthoDB" id="9781481at2"/>
<gene>
    <name evidence="2" type="ORF">SAMN05661086_03682</name>
</gene>
<dbReference type="EMBL" id="FOYZ01000027">
    <property type="protein sequence ID" value="SFS08716.1"/>
    <property type="molecule type" value="Genomic_DNA"/>
</dbReference>
<evidence type="ECO:0000259" key="1">
    <source>
        <dbReference type="Pfam" id="PF07728"/>
    </source>
</evidence>
<name>A0A1I6LZ45_9FIRM</name>
<evidence type="ECO:0000313" key="3">
    <source>
        <dbReference type="Proteomes" id="UP000199659"/>
    </source>
</evidence>
<feature type="domain" description="ATPase dynein-related AAA" evidence="1">
    <location>
        <begin position="4"/>
        <end position="173"/>
    </location>
</feature>
<reference evidence="2 3" key="1">
    <citation type="submission" date="2016-10" db="EMBL/GenBank/DDBJ databases">
        <authorList>
            <person name="de Groot N.N."/>
        </authorList>
    </citation>
    <scope>NUCLEOTIDE SEQUENCE [LARGE SCALE GENOMIC DNA]</scope>
    <source>
        <strain evidence="2 3">743A</strain>
    </source>
</reference>
<dbReference type="InterPro" id="IPR027417">
    <property type="entry name" value="P-loop_NTPase"/>
</dbReference>
<evidence type="ECO:0000313" key="2">
    <source>
        <dbReference type="EMBL" id="SFS08716.1"/>
    </source>
</evidence>
<dbReference type="PANTHER" id="PTHR37291:SF1">
    <property type="entry name" value="TYPE IV METHYL-DIRECTED RESTRICTION ENZYME ECOKMCRB SUBUNIT"/>
    <property type="match status" value="1"/>
</dbReference>
<protein>
    <submittedName>
        <fullName evidence="2">AAA domain (Dynein-related subfamily)</fullName>
    </submittedName>
</protein>
<dbReference type="InterPro" id="IPR052934">
    <property type="entry name" value="Methyl-DNA_Rec/Restrict_Enz"/>
</dbReference>
<dbReference type="RefSeq" id="WP_092564346.1">
    <property type="nucleotide sequence ID" value="NZ_FOYZ01000027.1"/>
</dbReference>
<dbReference type="Pfam" id="PF07728">
    <property type="entry name" value="AAA_5"/>
    <property type="match status" value="1"/>
</dbReference>
<dbReference type="STRING" id="37658.SAMN05661086_03682"/>
<proteinExistence type="predicted"/>
<dbReference type="AlphaFoldDB" id="A0A1I6LZ45"/>
<dbReference type="GO" id="GO:0016887">
    <property type="term" value="F:ATP hydrolysis activity"/>
    <property type="evidence" value="ECO:0007669"/>
    <property type="project" value="InterPro"/>
</dbReference>
<accession>A0A1I6LZ45</accession>
<dbReference type="GO" id="GO:0005524">
    <property type="term" value="F:ATP binding"/>
    <property type="evidence" value="ECO:0007669"/>
    <property type="project" value="InterPro"/>
</dbReference>
<organism evidence="2 3">
    <name type="scientific">Anaeromicropila populeti</name>
    <dbReference type="NCBI Taxonomy" id="37658"/>
    <lineage>
        <taxon>Bacteria</taxon>
        <taxon>Bacillati</taxon>
        <taxon>Bacillota</taxon>
        <taxon>Clostridia</taxon>
        <taxon>Lachnospirales</taxon>
        <taxon>Lachnospiraceae</taxon>
        <taxon>Anaeromicropila</taxon>
    </lineage>
</organism>
<keyword evidence="3" id="KW-1185">Reference proteome</keyword>
<sequence length="316" mass="35893">MQIIYYGAPGTGKSYSVDELVKTSGVGDDRIFRTTFHPEYTYNDFVGQLLPKVQKTASGATNISYEFTKGIFTRALEKAYEDTSKKVFLIIEEMSRGDCAGIFGDIFQLLDRESSGVNKGYSKYFINNDIIAKDIIAIADDKIKLPPNLNILGTVNTSDQNVFVMDTAFKRRFEWHYISTKPEPVGGPYKNDIDIEVVTDNAGTKKLVKWVNIYGALNKFISDSRFLGLGEDKQLGQFFIEFKVGGTLSDHKNQIKNKLLHYLWSDIHKSCYSTEISLFDSSITSFSELYDAYEVDKKVYSDKFLECIELWLKGKL</sequence>
<dbReference type="PANTHER" id="PTHR37291">
    <property type="entry name" value="5-METHYLCYTOSINE-SPECIFIC RESTRICTION ENZYME B"/>
    <property type="match status" value="1"/>
</dbReference>
<dbReference type="SUPFAM" id="SSF52540">
    <property type="entry name" value="P-loop containing nucleoside triphosphate hydrolases"/>
    <property type="match status" value="1"/>
</dbReference>
<dbReference type="Proteomes" id="UP000199659">
    <property type="component" value="Unassembled WGS sequence"/>
</dbReference>
<dbReference type="InterPro" id="IPR011704">
    <property type="entry name" value="ATPase_dyneun-rel_AAA"/>
</dbReference>
<dbReference type="Gene3D" id="3.40.50.300">
    <property type="entry name" value="P-loop containing nucleotide triphosphate hydrolases"/>
    <property type="match status" value="1"/>
</dbReference>